<dbReference type="OrthoDB" id="5422579at2759"/>
<name>A0A8H5Z0U6_9HYPO</name>
<organism evidence="1 2">
    <name type="scientific">Fusarium mundagurra</name>
    <dbReference type="NCBI Taxonomy" id="1567541"/>
    <lineage>
        <taxon>Eukaryota</taxon>
        <taxon>Fungi</taxon>
        <taxon>Dikarya</taxon>
        <taxon>Ascomycota</taxon>
        <taxon>Pezizomycotina</taxon>
        <taxon>Sordariomycetes</taxon>
        <taxon>Hypocreomycetidae</taxon>
        <taxon>Hypocreales</taxon>
        <taxon>Nectriaceae</taxon>
        <taxon>Fusarium</taxon>
        <taxon>Fusarium fujikuroi species complex</taxon>
    </lineage>
</organism>
<dbReference type="AlphaFoldDB" id="A0A8H5Z0U6"/>
<keyword evidence="2" id="KW-1185">Reference proteome</keyword>
<dbReference type="Proteomes" id="UP000544331">
    <property type="component" value="Unassembled WGS sequence"/>
</dbReference>
<accession>A0A8H5Z0U6</accession>
<comment type="caution">
    <text evidence="1">The sequence shown here is derived from an EMBL/GenBank/DDBJ whole genome shotgun (WGS) entry which is preliminary data.</text>
</comment>
<proteinExistence type="predicted"/>
<evidence type="ECO:0000313" key="1">
    <source>
        <dbReference type="EMBL" id="KAF5722184.1"/>
    </source>
</evidence>
<reference evidence="1 2" key="1">
    <citation type="submission" date="2020-05" db="EMBL/GenBank/DDBJ databases">
        <title>Identification and distribution of gene clusters putatively required for synthesis of sphingolipid metabolism inhibitors in phylogenetically diverse species of the filamentous fungus Fusarium.</title>
        <authorList>
            <person name="Kim H.-S."/>
            <person name="Busman M."/>
            <person name="Brown D.W."/>
            <person name="Divon H."/>
            <person name="Uhlig S."/>
            <person name="Proctor R.H."/>
        </authorList>
    </citation>
    <scope>NUCLEOTIDE SEQUENCE [LARGE SCALE GENOMIC DNA]</scope>
    <source>
        <strain evidence="1 2">NRRL 66235</strain>
    </source>
</reference>
<dbReference type="EMBL" id="JAAOAN010000091">
    <property type="protein sequence ID" value="KAF5722184.1"/>
    <property type="molecule type" value="Genomic_DNA"/>
</dbReference>
<gene>
    <name evidence="1" type="ORF">FMUND_3106</name>
</gene>
<evidence type="ECO:0000313" key="2">
    <source>
        <dbReference type="Proteomes" id="UP000544331"/>
    </source>
</evidence>
<dbReference type="SUPFAM" id="SSF52047">
    <property type="entry name" value="RNI-like"/>
    <property type="match status" value="1"/>
</dbReference>
<sequence length="534" mass="60994">MAPSLLLCPDEVIDSIVKLLPNVKAARETCKRLNRIASPYLFPVLYISCHQLDLDVFRMVSKNPLLIGGVRELVIDDTTLPVSIPDWPTYEKVVSLPEYPAERRFVLELAVSEHWSDWSAECDEPKEHWELFDSILKGHHENRLARADYHALKQALPYLKRLRSLVLTNRTANKHIAHGFQEGAQSLESSSPIFKFWRRFESKAHYRVPFAPRCDWVPTGQGLLDKTPIYGMDWLDDRLNNNITLCGVPNSLAASHAFEINHGQDLTDWDLFLYERAERLDRANINELFVLAREARVIHLALLVLEGQTMLSQLTEFRVDATLDVPKIDCSPGLAITVLDKQSPFPTRLAKGFGTTNITKFNLTLGTGLPLDVGVGDRLRTVFESMPHLEELFFEPHDIHHFSAIPTEKTFPRLRKVTLSCGLMQLEQLFKFLQSHAPTLKILVIEHCKITRESGNDSQDFLPMLMSELRFLYRDGALKLENGSISKLFHGPMPDTYCGRLYGFGLEHSETWDYKGNGVWDQREEVDSEDDSDI</sequence>
<protein>
    <submittedName>
        <fullName evidence="1">Uncharacterized protein</fullName>
    </submittedName>
</protein>